<keyword evidence="3" id="KW-1185">Reference proteome</keyword>
<dbReference type="AlphaFoldDB" id="A0A918C8B2"/>
<evidence type="ECO:0000313" key="3">
    <source>
        <dbReference type="Proteomes" id="UP000658320"/>
    </source>
</evidence>
<evidence type="ECO:0000256" key="1">
    <source>
        <dbReference type="SAM" id="Phobius"/>
    </source>
</evidence>
<keyword evidence="1" id="KW-1133">Transmembrane helix</keyword>
<reference evidence="2" key="1">
    <citation type="journal article" date="2014" name="Int. J. Syst. Evol. Microbiol.">
        <title>Complete genome sequence of Corynebacterium casei LMG S-19264T (=DSM 44701T), isolated from a smear-ripened cheese.</title>
        <authorList>
            <consortium name="US DOE Joint Genome Institute (JGI-PGF)"/>
            <person name="Walter F."/>
            <person name="Albersmeier A."/>
            <person name="Kalinowski J."/>
            <person name="Ruckert C."/>
        </authorList>
    </citation>
    <scope>NUCLEOTIDE SEQUENCE</scope>
    <source>
        <strain evidence="2">JCM 4346</strain>
    </source>
</reference>
<sequence>MGALDVVVVLAAVLLVAGLGWFFFGPRRAGAARVEGGVQRVEVTVRGGYSPDLIRVREVFSATAHRRGGRGAWRPRVKAVPTCRRSPRR</sequence>
<comment type="caution">
    <text evidence="2">The sequence shown here is derived from an EMBL/GenBank/DDBJ whole genome shotgun (WGS) entry which is preliminary data.</text>
</comment>
<dbReference type="EMBL" id="BMSX01000005">
    <property type="protein sequence ID" value="GGR09786.1"/>
    <property type="molecule type" value="Genomic_DNA"/>
</dbReference>
<accession>A0A918C8B2</accession>
<gene>
    <name evidence="2" type="ORF">GCM10010251_27010</name>
</gene>
<keyword evidence="1" id="KW-0472">Membrane</keyword>
<name>A0A918C8B2_9ACTN</name>
<keyword evidence="1" id="KW-0812">Transmembrane</keyword>
<protein>
    <submittedName>
        <fullName evidence="2">Uncharacterized protein</fullName>
    </submittedName>
</protein>
<evidence type="ECO:0000313" key="2">
    <source>
        <dbReference type="EMBL" id="GGR09786.1"/>
    </source>
</evidence>
<dbReference type="Proteomes" id="UP000658320">
    <property type="component" value="Unassembled WGS sequence"/>
</dbReference>
<proteinExistence type="predicted"/>
<reference evidence="2" key="2">
    <citation type="submission" date="2020-09" db="EMBL/GenBank/DDBJ databases">
        <authorList>
            <person name="Sun Q."/>
            <person name="Ohkuma M."/>
        </authorList>
    </citation>
    <scope>NUCLEOTIDE SEQUENCE</scope>
    <source>
        <strain evidence="2">JCM 4346</strain>
    </source>
</reference>
<dbReference type="RefSeq" id="WP_189936330.1">
    <property type="nucleotide sequence ID" value="NZ_BMSX01000005.1"/>
</dbReference>
<feature type="transmembrane region" description="Helical" evidence="1">
    <location>
        <begin position="6"/>
        <end position="24"/>
    </location>
</feature>
<organism evidence="2 3">
    <name type="scientific">Streptomyces aurantiogriseus</name>
    <dbReference type="NCBI Taxonomy" id="66870"/>
    <lineage>
        <taxon>Bacteria</taxon>
        <taxon>Bacillati</taxon>
        <taxon>Actinomycetota</taxon>
        <taxon>Actinomycetes</taxon>
        <taxon>Kitasatosporales</taxon>
        <taxon>Streptomycetaceae</taxon>
        <taxon>Streptomyces</taxon>
    </lineage>
</organism>